<proteinExistence type="predicted"/>
<accession>A0A2C9DY50</accession>
<dbReference type="Proteomes" id="UP000002162">
    <property type="component" value="Chromosome"/>
</dbReference>
<evidence type="ECO:0000313" key="1">
    <source>
        <dbReference type="EMBL" id="ACA32820.1"/>
    </source>
</evidence>
<reference evidence="1 2" key="1">
    <citation type="submission" date="2008-02" db="EMBL/GenBank/DDBJ databases">
        <title>Genome sequence of Ureaplasma parvum serovar 3.</title>
        <authorList>
            <person name="Methe B.A."/>
            <person name="Glass J."/>
            <person name="Waites K."/>
            <person name="Shrivastava S."/>
        </authorList>
    </citation>
    <scope>NUCLEOTIDE SEQUENCE [LARGE SCALE GENOMIC DNA]</scope>
    <source>
        <strain evidence="2">ATCC 27815 / 27 / NCTC 11736</strain>
    </source>
</reference>
<dbReference type="EMBL" id="CP000942">
    <property type="protein sequence ID" value="ACA32820.1"/>
    <property type="molecule type" value="Genomic_DNA"/>
</dbReference>
<dbReference type="HOGENOM" id="CLU_1178959_0_0_14"/>
<dbReference type="AlphaFoldDB" id="A0A2C9DY50"/>
<gene>
    <name evidence="1" type="ordered locus">UPA3_0035</name>
</gene>
<sequence length="246" mass="28727">MLSNKKFLDLDIIKESFDNYLSVGTSRSTKKLKTLHGSIAKDLEELLGKEYNIKSQGYRDDKEECIDGRYYNKKVDITIKNNGKSIAGLAIKFVMSNYSQNSNNYFENMLGETANLRSNSVPYFQIFIIFDKVPYYKSDGVLQKYDNISNHNLEKYLKLSDDDPKVYFHTPDKTLFILLSLKEISEEIKNKKDYIRCYKEIMNDEDLLSYSNKIDDLFGNSIILNNYEDFIKRMCALIIGYQKIKT</sequence>
<dbReference type="GeneID" id="29672240"/>
<evidence type="ECO:0008006" key="3">
    <source>
        <dbReference type="Google" id="ProtNLM"/>
    </source>
</evidence>
<organism evidence="1 2">
    <name type="scientific">Ureaplasma parvum serovar 3 (strain ATCC 27815 / 27 / NCTC 11736)</name>
    <dbReference type="NCBI Taxonomy" id="505682"/>
    <lineage>
        <taxon>Bacteria</taxon>
        <taxon>Bacillati</taxon>
        <taxon>Mycoplasmatota</taxon>
        <taxon>Mycoplasmoidales</taxon>
        <taxon>Mycoplasmoidaceae</taxon>
        <taxon>Ureaplasma</taxon>
    </lineage>
</organism>
<dbReference type="KEGG" id="upa:UPA3_0035"/>
<protein>
    <recommendedName>
        <fullName evidence="3">Restriction endonuclease</fullName>
    </recommendedName>
</protein>
<evidence type="ECO:0000313" key="2">
    <source>
        <dbReference type="Proteomes" id="UP000002162"/>
    </source>
</evidence>
<name>A0A2C9DY50_UREP2</name>
<dbReference type="RefSeq" id="WP_012316989.1">
    <property type="nucleotide sequence ID" value="NC_010503.1"/>
</dbReference>